<reference evidence="1 2" key="1">
    <citation type="journal article" date="2020" name="IScience">
        <title>Genome Sequencing of the Endangered Kingdonia uniflora (Circaeasteraceae, Ranunculales) Reveals Potential Mechanisms of Evolutionary Specialization.</title>
        <authorList>
            <person name="Sun Y."/>
            <person name="Deng T."/>
            <person name="Zhang A."/>
            <person name="Moore M.J."/>
            <person name="Landis J.B."/>
            <person name="Lin N."/>
            <person name="Zhang H."/>
            <person name="Zhang X."/>
            <person name="Huang J."/>
            <person name="Zhang X."/>
            <person name="Sun H."/>
            <person name="Wang H."/>
        </authorList>
    </citation>
    <scope>NUCLEOTIDE SEQUENCE [LARGE SCALE GENOMIC DNA]</scope>
    <source>
        <strain evidence="1">TB1705</strain>
        <tissue evidence="1">Leaf</tissue>
    </source>
</reference>
<dbReference type="AlphaFoldDB" id="A0A7J7NFT7"/>
<protein>
    <submittedName>
        <fullName evidence="1">Uncharacterized protein</fullName>
    </submittedName>
</protein>
<comment type="caution">
    <text evidence="1">The sequence shown here is derived from an EMBL/GenBank/DDBJ whole genome shotgun (WGS) entry which is preliminary data.</text>
</comment>
<organism evidence="1 2">
    <name type="scientific">Kingdonia uniflora</name>
    <dbReference type="NCBI Taxonomy" id="39325"/>
    <lineage>
        <taxon>Eukaryota</taxon>
        <taxon>Viridiplantae</taxon>
        <taxon>Streptophyta</taxon>
        <taxon>Embryophyta</taxon>
        <taxon>Tracheophyta</taxon>
        <taxon>Spermatophyta</taxon>
        <taxon>Magnoliopsida</taxon>
        <taxon>Ranunculales</taxon>
        <taxon>Circaeasteraceae</taxon>
        <taxon>Kingdonia</taxon>
    </lineage>
</organism>
<accession>A0A7J7NFT7</accession>
<name>A0A7J7NFT7_9MAGN</name>
<sequence length="83" mass="9487">MWPGIKSLYSNAVNNSIWLLGIGHNVNAGRDNWTDPGENLTSVQMTVPIGQLHCPISLRNGSLEDLPFLRSWRLHTQEHYRFD</sequence>
<keyword evidence="2" id="KW-1185">Reference proteome</keyword>
<dbReference type="OrthoDB" id="1434423at2759"/>
<dbReference type="Proteomes" id="UP000541444">
    <property type="component" value="Unassembled WGS sequence"/>
</dbReference>
<gene>
    <name evidence="1" type="ORF">GIB67_023819</name>
</gene>
<evidence type="ECO:0000313" key="1">
    <source>
        <dbReference type="EMBL" id="KAF6166109.1"/>
    </source>
</evidence>
<proteinExistence type="predicted"/>
<dbReference type="EMBL" id="JACGCM010000811">
    <property type="protein sequence ID" value="KAF6166109.1"/>
    <property type="molecule type" value="Genomic_DNA"/>
</dbReference>
<evidence type="ECO:0000313" key="2">
    <source>
        <dbReference type="Proteomes" id="UP000541444"/>
    </source>
</evidence>